<evidence type="ECO:0000256" key="1">
    <source>
        <dbReference type="SAM" id="Phobius"/>
    </source>
</evidence>
<keyword evidence="3" id="KW-1185">Reference proteome</keyword>
<evidence type="ECO:0000313" key="3">
    <source>
        <dbReference type="Proteomes" id="UP000000536"/>
    </source>
</evidence>
<keyword evidence="1" id="KW-0812">Transmembrane</keyword>
<feature type="transmembrane region" description="Helical" evidence="1">
    <location>
        <begin position="12"/>
        <end position="37"/>
    </location>
</feature>
<dbReference type="KEGG" id="tko:TK1302"/>
<dbReference type="InParanoid" id="Q5JGS2"/>
<feature type="transmembrane region" description="Helical" evidence="1">
    <location>
        <begin position="49"/>
        <end position="68"/>
    </location>
</feature>
<protein>
    <submittedName>
        <fullName evidence="2">Hypothetical membrane protein, conserved</fullName>
    </submittedName>
</protein>
<reference evidence="2 3" key="1">
    <citation type="journal article" date="2005" name="Genome Res.">
        <title>Complete genome sequence of the hyperthermophilic archaeon Thermococcus kodakaraensis KOD1 and comparison with Pyrococcus genomes.</title>
        <authorList>
            <person name="Fukui T."/>
            <person name="Atomi H."/>
            <person name="Kanai T."/>
            <person name="Matsumi R."/>
            <person name="Fujiwara S."/>
            <person name="Imanaka T."/>
        </authorList>
    </citation>
    <scope>NUCLEOTIDE SEQUENCE [LARGE SCALE GENOMIC DNA]</scope>
    <source>
        <strain evidence="3">ATCC BAA-918 / JCM 12380 / KOD1</strain>
    </source>
</reference>
<dbReference type="AlphaFoldDB" id="Q5JGS2"/>
<organism evidence="2 3">
    <name type="scientific">Thermococcus kodakarensis (strain ATCC BAA-918 / JCM 12380 / KOD1)</name>
    <name type="common">Pyrococcus kodakaraensis (strain KOD1)</name>
    <dbReference type="NCBI Taxonomy" id="69014"/>
    <lineage>
        <taxon>Archaea</taxon>
        <taxon>Methanobacteriati</taxon>
        <taxon>Methanobacteriota</taxon>
        <taxon>Thermococci</taxon>
        <taxon>Thermococcales</taxon>
        <taxon>Thermococcaceae</taxon>
        <taxon>Thermococcus</taxon>
    </lineage>
</organism>
<dbReference type="Proteomes" id="UP000000536">
    <property type="component" value="Chromosome"/>
</dbReference>
<keyword evidence="1" id="KW-1133">Transmembrane helix</keyword>
<dbReference type="eggNOG" id="arCOG05768">
    <property type="taxonomic scope" value="Archaea"/>
</dbReference>
<gene>
    <name evidence="2" type="ordered locus">TK1302</name>
</gene>
<proteinExistence type="predicted"/>
<dbReference type="PhylomeDB" id="Q5JGS2"/>
<dbReference type="HOGENOM" id="CLU_115257_0_0_2"/>
<dbReference type="EnsemblBacteria" id="BAD85491">
    <property type="protein sequence ID" value="BAD85491"/>
    <property type="gene ID" value="TK1302"/>
</dbReference>
<dbReference type="OrthoDB" id="84925at2157"/>
<sequence>MVYFEHATDPVTFGLFMVLYYASIPLAIIVWAFKYYPYIQKREYHLKELGAFLLLAFMVTSFSGYSLLNQYLYLHSPFDSISCYTSSCVLSSALTSEYGFSEEELKSYGLPSVGVMTVFRISDVVVSKSLLKPKRLNNIVITRAWLILPVVDVYVYHVSTGPTKRIVGKERFYFVWPLSPGSFLSEKFDADFTVLITGNSGAGA</sequence>
<accession>Q5JGS2</accession>
<evidence type="ECO:0000313" key="2">
    <source>
        <dbReference type="EMBL" id="BAD85491.1"/>
    </source>
</evidence>
<dbReference type="EMBL" id="AP006878">
    <property type="protein sequence ID" value="BAD85491.1"/>
    <property type="molecule type" value="Genomic_DNA"/>
</dbReference>
<keyword evidence="1" id="KW-0472">Membrane</keyword>
<dbReference type="STRING" id="69014.TK1302"/>
<dbReference type="PATRIC" id="fig|69014.16.peg.1274"/>
<name>Q5JGS2_THEKO</name>